<evidence type="ECO:0000313" key="4">
    <source>
        <dbReference type="EMBL" id="MEN5377331.1"/>
    </source>
</evidence>
<dbReference type="Proteomes" id="UP001409291">
    <property type="component" value="Unassembled WGS sequence"/>
</dbReference>
<dbReference type="PANTHER" id="PTHR10264:SF83">
    <property type="entry name" value="BLL5629 PROTEIN"/>
    <property type="match status" value="1"/>
</dbReference>
<proteinExistence type="inferred from homology"/>
<dbReference type="SMART" id="SM00244">
    <property type="entry name" value="PHB"/>
    <property type="match status" value="1"/>
</dbReference>
<protein>
    <submittedName>
        <fullName evidence="4">Slipin family protein</fullName>
    </submittedName>
</protein>
<accession>A0ABV0BRA6</accession>
<dbReference type="InterPro" id="IPR001972">
    <property type="entry name" value="Stomatin_HflK_fam"/>
</dbReference>
<dbReference type="InterPro" id="IPR001107">
    <property type="entry name" value="Band_7"/>
</dbReference>
<dbReference type="SUPFAM" id="SSF117892">
    <property type="entry name" value="Band 7/SPFH domain"/>
    <property type="match status" value="1"/>
</dbReference>
<keyword evidence="5" id="KW-1185">Reference proteome</keyword>
<dbReference type="CDD" id="cd13438">
    <property type="entry name" value="SPFH_eoslipins_u2"/>
    <property type="match status" value="1"/>
</dbReference>
<dbReference type="Pfam" id="PF01145">
    <property type="entry name" value="Band_7"/>
    <property type="match status" value="1"/>
</dbReference>
<dbReference type="InterPro" id="IPR036013">
    <property type="entry name" value="Band_7/SPFH_dom_sf"/>
</dbReference>
<evidence type="ECO:0000259" key="3">
    <source>
        <dbReference type="SMART" id="SM00244"/>
    </source>
</evidence>
<organism evidence="4 5">
    <name type="scientific">Sphingobacterium kitahiroshimense</name>
    <dbReference type="NCBI Taxonomy" id="470446"/>
    <lineage>
        <taxon>Bacteria</taxon>
        <taxon>Pseudomonadati</taxon>
        <taxon>Bacteroidota</taxon>
        <taxon>Sphingobacteriia</taxon>
        <taxon>Sphingobacteriales</taxon>
        <taxon>Sphingobacteriaceae</taxon>
        <taxon>Sphingobacterium</taxon>
    </lineage>
</organism>
<sequence>MKRVSIDINQLGLVVKKNRYIRVVPAGKYWLGFGEKLELYDLSKPFPGSLDVDVLMQLAGFSEHVELVEVSDNEICLVFVNNNYKQVLAAGRHVFWKGLLTYHFQKEDITDIEIGTTVHKQLLENQTLAYYVRQFKLEPSEKGLLFLNGAFSKILEAGTYYWWKNATSISISKVDIRLTTMDIAGQEILTKDKAQIRINFSIQYQVVDVLKAMLENKDFEKQLYMLMQLALRSYIGRMTLDELMDNKSAINAHVLEETASQVELLGVKVFHAGVKDIILPGDIREIMNQVLVAEKKAQANIITRREETASTRSLLNTAKLMEDNAMLFKLKEMEYVEKIAEKINNISVSGNGQIVDQLKQLFVK</sequence>
<comment type="similarity">
    <text evidence="2">Belongs to the band 7/mec-2 family.</text>
</comment>
<comment type="caution">
    <text evidence="4">The sequence shown here is derived from an EMBL/GenBank/DDBJ whole genome shotgun (WGS) entry which is preliminary data.</text>
</comment>
<dbReference type="PANTHER" id="PTHR10264">
    <property type="entry name" value="BAND 7 PROTEIN-RELATED"/>
    <property type="match status" value="1"/>
</dbReference>
<evidence type="ECO:0000256" key="1">
    <source>
        <dbReference type="ARBA" id="ARBA00004167"/>
    </source>
</evidence>
<dbReference type="Gene3D" id="3.30.479.30">
    <property type="entry name" value="Band 7 domain"/>
    <property type="match status" value="1"/>
</dbReference>
<evidence type="ECO:0000313" key="5">
    <source>
        <dbReference type="Proteomes" id="UP001409291"/>
    </source>
</evidence>
<gene>
    <name evidence="4" type="ORF">ABE541_08680</name>
</gene>
<dbReference type="InterPro" id="IPR043202">
    <property type="entry name" value="Band-7_stomatin-like"/>
</dbReference>
<comment type="subcellular location">
    <subcellularLocation>
        <location evidence="1">Membrane</location>
        <topology evidence="1">Single-pass membrane protein</topology>
    </subcellularLocation>
</comment>
<feature type="domain" description="Band 7" evidence="3">
    <location>
        <begin position="132"/>
        <end position="291"/>
    </location>
</feature>
<dbReference type="PRINTS" id="PR00721">
    <property type="entry name" value="STOMATIN"/>
</dbReference>
<name>A0ABV0BRA6_9SPHI</name>
<dbReference type="RefSeq" id="WP_346581116.1">
    <property type="nucleotide sequence ID" value="NZ_JBDJLH010000004.1"/>
</dbReference>
<evidence type="ECO:0000256" key="2">
    <source>
        <dbReference type="ARBA" id="ARBA00008164"/>
    </source>
</evidence>
<reference evidence="4 5" key="1">
    <citation type="submission" date="2024-04" db="EMBL/GenBank/DDBJ databases">
        <title>WGS of bacteria from Torrens River.</title>
        <authorList>
            <person name="Wyrsch E.R."/>
            <person name="Drigo B."/>
        </authorList>
    </citation>
    <scope>NUCLEOTIDE SEQUENCE [LARGE SCALE GENOMIC DNA]</scope>
    <source>
        <strain evidence="4 5">TWI391</strain>
    </source>
</reference>
<dbReference type="EMBL" id="JBDJNQ010000003">
    <property type="protein sequence ID" value="MEN5377331.1"/>
    <property type="molecule type" value="Genomic_DNA"/>
</dbReference>